<dbReference type="InterPro" id="IPR029044">
    <property type="entry name" value="Nucleotide-diphossugar_trans"/>
</dbReference>
<reference evidence="2" key="1">
    <citation type="submission" date="2016-10" db="EMBL/GenBank/DDBJ databases">
        <authorList>
            <person name="Varghese N."/>
            <person name="Submissions S."/>
        </authorList>
    </citation>
    <scope>NUCLEOTIDE SEQUENCE [LARGE SCALE GENOMIC DNA]</scope>
    <source>
        <strain evidence="2">CGMCC 1.6474</strain>
    </source>
</reference>
<accession>A0A1I4MV79</accession>
<dbReference type="EMBL" id="FOSV01000045">
    <property type="protein sequence ID" value="SFM07212.1"/>
    <property type="molecule type" value="Genomic_DNA"/>
</dbReference>
<dbReference type="SUPFAM" id="SSF53448">
    <property type="entry name" value="Nucleotide-diphospho-sugar transferases"/>
    <property type="match status" value="1"/>
</dbReference>
<gene>
    <name evidence="1" type="ORF">SAMN04488125_1457</name>
</gene>
<proteinExistence type="predicted"/>
<dbReference type="Gene3D" id="3.90.550.10">
    <property type="entry name" value="Spore Coat Polysaccharide Biosynthesis Protein SpsA, Chain A"/>
    <property type="match status" value="1"/>
</dbReference>
<dbReference type="AlphaFoldDB" id="A0A1I4MV79"/>
<keyword evidence="2" id="KW-1185">Reference proteome</keyword>
<sequence>MNRSIWLRRGELRHDNPSLRPLGWRPESAQCISFRDPGGRSKRLSWHSGLRLKGGPGHLALMYVLVDSSAGLQILWDVLQYAEINQEITIIDEVDLSFLYGQVYASMVEVIGGDEPGPRCYHLKLRRLAKSVGNDLLKGWTFALPTGGGDSTALNMSVGRILEMRGDDFEVLLCGEPGPDFSYRERVRILPDPKPGEINLPAKKNALADAARYQRLAILHDRVLLPPDFLTRMAAFGCDGGFVGLPILYFLDQEGLRGRRYSDFNTVQRFAAFELTSAADAEQPNRIITRELAPEVGRFSIYGYVPLHGADRFGFLTGSLYTCSTQIWRQIRQDESLPWEYFEDVEFGHRCRALGVPHRLLNTTLALSITGRSTVIDSTGTWYAEGGWRRTAYHRIPFIGLRPARTRPLLARNFEAHRQSVQQFVRTWCKRVALFQVEEMAVRLCGEARQTAIADLLATIDSLRIDNASALERLLHDFERQILGETLEVSGRHELVKRVLQFGGDLGGELMDNWAVKAQCRLTDDGLMPLLGDRQDRVPRSQDWRIRAGLALFVMVAYWRARRELCLPSGALATWHALLRCWPARQAVRH</sequence>
<evidence type="ECO:0000313" key="2">
    <source>
        <dbReference type="Proteomes" id="UP000198804"/>
    </source>
</evidence>
<dbReference type="Proteomes" id="UP000198804">
    <property type="component" value="Unassembled WGS sequence"/>
</dbReference>
<name>A0A1I4MV79_9HYPH</name>
<organism evidence="1 2">
    <name type="scientific">Methylorubrum salsuginis</name>
    <dbReference type="NCBI Taxonomy" id="414703"/>
    <lineage>
        <taxon>Bacteria</taxon>
        <taxon>Pseudomonadati</taxon>
        <taxon>Pseudomonadota</taxon>
        <taxon>Alphaproteobacteria</taxon>
        <taxon>Hyphomicrobiales</taxon>
        <taxon>Methylobacteriaceae</taxon>
        <taxon>Methylorubrum</taxon>
    </lineage>
</organism>
<dbReference type="STRING" id="414703.SAMN04488125_1457"/>
<evidence type="ECO:0000313" key="1">
    <source>
        <dbReference type="EMBL" id="SFM07212.1"/>
    </source>
</evidence>
<protein>
    <submittedName>
        <fullName evidence="1">Uncharacterized protein</fullName>
    </submittedName>
</protein>